<accession>A0AAV2DGY5</accession>
<feature type="domain" description="NAC" evidence="5">
    <location>
        <begin position="4"/>
        <end position="187"/>
    </location>
</feature>
<dbReference type="EMBL" id="OZ034815">
    <property type="protein sequence ID" value="CAL1372911.1"/>
    <property type="molecule type" value="Genomic_DNA"/>
</dbReference>
<keyword evidence="2" id="KW-0238">DNA-binding</keyword>
<dbReference type="PANTHER" id="PTHR31719:SF164">
    <property type="entry name" value="NAC DOMAIN-CONTAINING PROTEIN"/>
    <property type="match status" value="1"/>
</dbReference>
<sequence length="356" mass="39034">MRPEVIGLRFLPTDQELVIGYLLGKLTGMPLPSDKHVFDCDLYGGEEPWEIWTRFRGGGACSGFRYFGDDEAEDLYFLTPLKKKNLNAIRLDRSVGSCGGSWHEESSNASTSSDGRISWVMKRLCYKRKNNKKKKKNQQQPNYGGGGGYDDQVTWIMHEYSLDQPLPWLGLDGASFKSHALCRIRKKETANYKKRKLAEPPRVFLVEIDEDGYREDEKMEIGPPAALTTATTTSFSDHSVSDAAAIPDFKIISASSFFPYYSVPTAATATTSSDHCVPAPAIVATSSSSTHCVPATTSGDDSASTPTLLLAAEVLVSPNPDWDVLDFGEFLQDDEFCGGAAEFCCQSNGNALPLSC</sequence>
<evidence type="ECO:0000256" key="2">
    <source>
        <dbReference type="ARBA" id="ARBA00023125"/>
    </source>
</evidence>
<keyword evidence="7" id="KW-1185">Reference proteome</keyword>
<evidence type="ECO:0000313" key="6">
    <source>
        <dbReference type="EMBL" id="CAL1372911.1"/>
    </source>
</evidence>
<dbReference type="Proteomes" id="UP001497516">
    <property type="component" value="Chromosome 2"/>
</dbReference>
<dbReference type="PROSITE" id="PS51005">
    <property type="entry name" value="NAC"/>
    <property type="match status" value="1"/>
</dbReference>
<reference evidence="6 7" key="1">
    <citation type="submission" date="2024-04" db="EMBL/GenBank/DDBJ databases">
        <authorList>
            <person name="Fracassetti M."/>
        </authorList>
    </citation>
    <scope>NUCLEOTIDE SEQUENCE [LARGE SCALE GENOMIC DNA]</scope>
</reference>
<dbReference type="GO" id="GO:0003677">
    <property type="term" value="F:DNA binding"/>
    <property type="evidence" value="ECO:0007669"/>
    <property type="project" value="UniProtKB-KW"/>
</dbReference>
<keyword evidence="1" id="KW-0805">Transcription regulation</keyword>
<dbReference type="GO" id="GO:0048731">
    <property type="term" value="P:system development"/>
    <property type="evidence" value="ECO:0007669"/>
    <property type="project" value="TreeGrafter"/>
</dbReference>
<proteinExistence type="predicted"/>
<evidence type="ECO:0000313" key="7">
    <source>
        <dbReference type="Proteomes" id="UP001497516"/>
    </source>
</evidence>
<dbReference type="GO" id="GO:0006355">
    <property type="term" value="P:regulation of DNA-templated transcription"/>
    <property type="evidence" value="ECO:0007669"/>
    <property type="project" value="InterPro"/>
</dbReference>
<evidence type="ECO:0000256" key="4">
    <source>
        <dbReference type="ARBA" id="ARBA00023242"/>
    </source>
</evidence>
<keyword evidence="3" id="KW-0804">Transcription</keyword>
<dbReference type="SUPFAM" id="SSF101941">
    <property type="entry name" value="NAC domain"/>
    <property type="match status" value="1"/>
</dbReference>
<dbReference type="AlphaFoldDB" id="A0AAV2DGY5"/>
<dbReference type="Gene3D" id="2.170.150.80">
    <property type="entry name" value="NAC domain"/>
    <property type="match status" value="1"/>
</dbReference>
<keyword evidence="4" id="KW-0539">Nucleus</keyword>
<organism evidence="6 7">
    <name type="scientific">Linum trigynum</name>
    <dbReference type="NCBI Taxonomy" id="586398"/>
    <lineage>
        <taxon>Eukaryota</taxon>
        <taxon>Viridiplantae</taxon>
        <taxon>Streptophyta</taxon>
        <taxon>Embryophyta</taxon>
        <taxon>Tracheophyta</taxon>
        <taxon>Spermatophyta</taxon>
        <taxon>Magnoliopsida</taxon>
        <taxon>eudicotyledons</taxon>
        <taxon>Gunneridae</taxon>
        <taxon>Pentapetalae</taxon>
        <taxon>rosids</taxon>
        <taxon>fabids</taxon>
        <taxon>Malpighiales</taxon>
        <taxon>Linaceae</taxon>
        <taxon>Linum</taxon>
    </lineage>
</organism>
<dbReference type="InterPro" id="IPR003441">
    <property type="entry name" value="NAC-dom"/>
</dbReference>
<dbReference type="PANTHER" id="PTHR31719">
    <property type="entry name" value="NAC TRANSCRIPTION FACTOR 56"/>
    <property type="match status" value="1"/>
</dbReference>
<evidence type="ECO:0000259" key="5">
    <source>
        <dbReference type="PROSITE" id="PS51005"/>
    </source>
</evidence>
<evidence type="ECO:0000256" key="1">
    <source>
        <dbReference type="ARBA" id="ARBA00023015"/>
    </source>
</evidence>
<protein>
    <recommendedName>
        <fullName evidence="5">NAC domain-containing protein</fullName>
    </recommendedName>
</protein>
<dbReference type="InterPro" id="IPR036093">
    <property type="entry name" value="NAC_dom_sf"/>
</dbReference>
<dbReference type="Pfam" id="PF02365">
    <property type="entry name" value="NAM"/>
    <property type="match status" value="1"/>
</dbReference>
<name>A0AAV2DGY5_9ROSI</name>
<gene>
    <name evidence="6" type="ORF">LTRI10_LOCUS14874</name>
</gene>
<evidence type="ECO:0000256" key="3">
    <source>
        <dbReference type="ARBA" id="ARBA00023163"/>
    </source>
</evidence>